<reference evidence="2 3" key="1">
    <citation type="submission" date="2019-07" db="EMBL/GenBank/DDBJ databases">
        <title>Sphingomonas solaris sp. nov., isolated from a solar panel from Boston, Massachusetts.</title>
        <authorList>
            <person name="Tanner K."/>
            <person name="Pascual J."/>
            <person name="Mancuso C."/>
            <person name="Pereto J."/>
            <person name="Khalil A."/>
            <person name="Vilanova C."/>
        </authorList>
    </citation>
    <scope>NUCLEOTIDE SEQUENCE [LARGE SCALE GENOMIC DNA]</scope>
    <source>
        <strain evidence="2 3">R4DWN</strain>
    </source>
</reference>
<dbReference type="Proteomes" id="UP000318681">
    <property type="component" value="Unassembled WGS sequence"/>
</dbReference>
<dbReference type="RefSeq" id="WP_145148244.1">
    <property type="nucleotide sequence ID" value="NZ_VNIM01000008.1"/>
</dbReference>
<dbReference type="OrthoDB" id="5146008at2"/>
<dbReference type="SUPFAM" id="SSF54427">
    <property type="entry name" value="NTF2-like"/>
    <property type="match status" value="1"/>
</dbReference>
<name>A0A558RB37_9SPHN</name>
<evidence type="ECO:0000313" key="3">
    <source>
        <dbReference type="Proteomes" id="UP000318681"/>
    </source>
</evidence>
<gene>
    <name evidence="2" type="ORF">FOY91_03665</name>
</gene>
<dbReference type="InterPro" id="IPR027843">
    <property type="entry name" value="DUF4440"/>
</dbReference>
<keyword evidence="3" id="KW-1185">Reference proteome</keyword>
<dbReference type="Pfam" id="PF14534">
    <property type="entry name" value="DUF4440"/>
    <property type="match status" value="1"/>
</dbReference>
<accession>A0A558RB37</accession>
<dbReference type="AlphaFoldDB" id="A0A558RB37"/>
<sequence length="126" mass="13392">MGDDTSSAVMAAEKARCAAMLANDAAALDALLDPRLSFSHATGQVDDKAAYCTKMAAGRIDYLSIDWSEDRVIVLGDGAALLTGRMTSSVRVEGVEKRLDNRVLAGWAETDGAWRLVAFQSTPLKG</sequence>
<proteinExistence type="predicted"/>
<dbReference type="Gene3D" id="3.10.450.50">
    <property type="match status" value="1"/>
</dbReference>
<dbReference type="InterPro" id="IPR032710">
    <property type="entry name" value="NTF2-like_dom_sf"/>
</dbReference>
<evidence type="ECO:0000313" key="2">
    <source>
        <dbReference type="EMBL" id="TVV76637.1"/>
    </source>
</evidence>
<protein>
    <submittedName>
        <fullName evidence="2">Nuclear transport factor 2 family protein</fullName>
    </submittedName>
</protein>
<comment type="caution">
    <text evidence="2">The sequence shown here is derived from an EMBL/GenBank/DDBJ whole genome shotgun (WGS) entry which is preliminary data.</text>
</comment>
<dbReference type="EMBL" id="VNIM01000008">
    <property type="protein sequence ID" value="TVV76637.1"/>
    <property type="molecule type" value="Genomic_DNA"/>
</dbReference>
<organism evidence="2 3">
    <name type="scientific">Alterirhizorhabdus solaris</name>
    <dbReference type="NCBI Taxonomy" id="2529389"/>
    <lineage>
        <taxon>Bacteria</taxon>
        <taxon>Pseudomonadati</taxon>
        <taxon>Pseudomonadota</taxon>
        <taxon>Alphaproteobacteria</taxon>
        <taxon>Sphingomonadales</taxon>
        <taxon>Rhizorhabdaceae</taxon>
        <taxon>Alterirhizorhabdus</taxon>
    </lineage>
</organism>
<feature type="domain" description="DUF4440" evidence="1">
    <location>
        <begin position="9"/>
        <end position="116"/>
    </location>
</feature>
<evidence type="ECO:0000259" key="1">
    <source>
        <dbReference type="Pfam" id="PF14534"/>
    </source>
</evidence>